<organism evidence="4 5">
    <name type="scientific">Erythroxylum novogranatense</name>
    <dbReference type="NCBI Taxonomy" id="1862640"/>
    <lineage>
        <taxon>Eukaryota</taxon>
        <taxon>Viridiplantae</taxon>
        <taxon>Streptophyta</taxon>
        <taxon>Embryophyta</taxon>
        <taxon>Tracheophyta</taxon>
        <taxon>Spermatophyta</taxon>
        <taxon>Magnoliopsida</taxon>
        <taxon>eudicotyledons</taxon>
        <taxon>Gunneridae</taxon>
        <taxon>Pentapetalae</taxon>
        <taxon>rosids</taxon>
        <taxon>fabids</taxon>
        <taxon>Malpighiales</taxon>
        <taxon>Erythroxylaceae</taxon>
        <taxon>Erythroxylum</taxon>
    </lineage>
</organism>
<evidence type="ECO:0000313" key="5">
    <source>
        <dbReference type="Proteomes" id="UP001159364"/>
    </source>
</evidence>
<keyword evidence="2" id="KW-0812">Transmembrane</keyword>
<evidence type="ECO:0000256" key="2">
    <source>
        <dbReference type="SAM" id="Phobius"/>
    </source>
</evidence>
<evidence type="ECO:0000256" key="1">
    <source>
        <dbReference type="ARBA" id="ARBA00022927"/>
    </source>
</evidence>
<feature type="domain" description="T-SNARE coiled-coil homology" evidence="3">
    <location>
        <begin position="135"/>
        <end position="175"/>
    </location>
</feature>
<dbReference type="CDD" id="cd15841">
    <property type="entry name" value="SNARE_Qc"/>
    <property type="match status" value="1"/>
</dbReference>
<dbReference type="SUPFAM" id="SSF58038">
    <property type="entry name" value="SNARE fusion complex"/>
    <property type="match status" value="1"/>
</dbReference>
<dbReference type="Proteomes" id="UP001159364">
    <property type="component" value="Linkage Group LG08"/>
</dbReference>
<keyword evidence="2" id="KW-0472">Membrane</keyword>
<dbReference type="AlphaFoldDB" id="A0AAV8UEU0"/>
<dbReference type="EMBL" id="JAIWQS010000008">
    <property type="protein sequence ID" value="KAJ8899807.1"/>
    <property type="molecule type" value="Genomic_DNA"/>
</dbReference>
<name>A0AAV8UEU0_9ROSI</name>
<evidence type="ECO:0000259" key="3">
    <source>
        <dbReference type="PROSITE" id="PS50192"/>
    </source>
</evidence>
<accession>A0AAV8UEU0</accession>
<dbReference type="PROSITE" id="PS50192">
    <property type="entry name" value="T_SNARE"/>
    <property type="match status" value="1"/>
</dbReference>
<reference evidence="4 5" key="1">
    <citation type="submission" date="2021-09" db="EMBL/GenBank/DDBJ databases">
        <title>Genomic insights and catalytic innovation underlie evolution of tropane alkaloids biosynthesis.</title>
        <authorList>
            <person name="Wang Y.-J."/>
            <person name="Tian T."/>
            <person name="Huang J.-P."/>
            <person name="Huang S.-X."/>
        </authorList>
    </citation>
    <scope>NUCLEOTIDE SEQUENCE [LARGE SCALE GENOMIC DNA]</scope>
    <source>
        <strain evidence="4">KIB-2018</strain>
        <tissue evidence="4">Leaf</tissue>
    </source>
</reference>
<dbReference type="GO" id="GO:0015031">
    <property type="term" value="P:protein transport"/>
    <property type="evidence" value="ECO:0007669"/>
    <property type="project" value="UniProtKB-KW"/>
</dbReference>
<sequence length="204" mass="23225">MTHIEKHKDHNVSRDDGFARLYEDVESNIEAALQKAELASREKNKALAVALNAEIRRTKAKLLEEVPKLQRLAVNKVKGLSIEELAARSDLVLALPDKIQAVPDGAAMTLEMILCDEREQSSQFKKEEYEMCLVKKDQGLDMICEGLDTLKNMARDMNEVLDRQVPLMDKIDTKLRSGRNFFIDIVLMCIILGIAAYLYKYIKK</sequence>
<proteinExistence type="predicted"/>
<keyword evidence="2" id="KW-1133">Transmembrane helix</keyword>
<protein>
    <recommendedName>
        <fullName evidence="3">t-SNARE coiled-coil homology domain-containing protein</fullName>
    </recommendedName>
</protein>
<dbReference type="Gene3D" id="1.20.5.110">
    <property type="match status" value="1"/>
</dbReference>
<comment type="caution">
    <text evidence="4">The sequence shown here is derived from an EMBL/GenBank/DDBJ whole genome shotgun (WGS) entry which is preliminary data.</text>
</comment>
<feature type="transmembrane region" description="Helical" evidence="2">
    <location>
        <begin position="181"/>
        <end position="199"/>
    </location>
</feature>
<keyword evidence="1" id="KW-0813">Transport</keyword>
<gene>
    <name evidence="4" type="ORF">K2173_019507</name>
</gene>
<evidence type="ECO:0000313" key="4">
    <source>
        <dbReference type="EMBL" id="KAJ8899807.1"/>
    </source>
</evidence>
<dbReference type="InterPro" id="IPR000727">
    <property type="entry name" value="T_SNARE_dom"/>
</dbReference>
<keyword evidence="1" id="KW-0653">Protein transport</keyword>
<keyword evidence="5" id="KW-1185">Reference proteome</keyword>